<evidence type="ECO:0000256" key="1">
    <source>
        <dbReference type="SAM" id="MobiDB-lite"/>
    </source>
</evidence>
<gene>
    <name evidence="2" type="ORF">DUNSADRAFT_5264</name>
</gene>
<keyword evidence="3" id="KW-1185">Reference proteome</keyword>
<comment type="caution">
    <text evidence="2">The sequence shown here is derived from an EMBL/GenBank/DDBJ whole genome shotgun (WGS) entry which is preliminary data.</text>
</comment>
<name>A0ABQ7FUE4_DUNSA</name>
<evidence type="ECO:0000313" key="2">
    <source>
        <dbReference type="EMBL" id="KAF5826039.1"/>
    </source>
</evidence>
<accession>A0ABQ7FUE4</accession>
<organism evidence="2 3">
    <name type="scientific">Dunaliella salina</name>
    <name type="common">Green alga</name>
    <name type="synonym">Protococcus salinus</name>
    <dbReference type="NCBI Taxonomy" id="3046"/>
    <lineage>
        <taxon>Eukaryota</taxon>
        <taxon>Viridiplantae</taxon>
        <taxon>Chlorophyta</taxon>
        <taxon>core chlorophytes</taxon>
        <taxon>Chlorophyceae</taxon>
        <taxon>CS clade</taxon>
        <taxon>Chlamydomonadales</taxon>
        <taxon>Dunaliellaceae</taxon>
        <taxon>Dunaliella</taxon>
    </lineage>
</organism>
<dbReference type="EMBL" id="MU071457">
    <property type="protein sequence ID" value="KAF5826039.1"/>
    <property type="molecule type" value="Genomic_DNA"/>
</dbReference>
<evidence type="ECO:0000313" key="3">
    <source>
        <dbReference type="Proteomes" id="UP000815325"/>
    </source>
</evidence>
<proteinExistence type="predicted"/>
<feature type="region of interest" description="Disordered" evidence="1">
    <location>
        <begin position="1"/>
        <end position="56"/>
    </location>
</feature>
<protein>
    <submittedName>
        <fullName evidence="2">Uncharacterized protein</fullName>
    </submittedName>
</protein>
<dbReference type="Proteomes" id="UP000815325">
    <property type="component" value="Unassembled WGS sequence"/>
</dbReference>
<sequence length="56" mass="6475">MMRNMSDEQLQQLGHSMGQPVTREMLERGQQHLAGLQPEDMDRLEKLHQSANNSEI</sequence>
<reference evidence="2" key="1">
    <citation type="submission" date="2017-08" db="EMBL/GenBank/DDBJ databases">
        <authorList>
            <person name="Polle J.E."/>
            <person name="Barry K."/>
            <person name="Cushman J."/>
            <person name="Schmutz J."/>
            <person name="Tran D."/>
            <person name="Hathwaick L.T."/>
            <person name="Yim W.C."/>
            <person name="Jenkins J."/>
            <person name="Mckie-Krisberg Z.M."/>
            <person name="Prochnik S."/>
            <person name="Lindquist E."/>
            <person name="Dockter R.B."/>
            <person name="Adam C."/>
            <person name="Molina H."/>
            <person name="Bunkerborg J."/>
            <person name="Jin E."/>
            <person name="Buchheim M."/>
            <person name="Magnuson J."/>
        </authorList>
    </citation>
    <scope>NUCLEOTIDE SEQUENCE</scope>
    <source>
        <strain evidence="2">CCAP 19/18</strain>
    </source>
</reference>